<accession>A0ACC4DWN1</accession>
<dbReference type="Proteomes" id="UP001638806">
    <property type="component" value="Unassembled WGS sequence"/>
</dbReference>
<reference evidence="1" key="1">
    <citation type="submission" date="2024-12" db="EMBL/GenBank/DDBJ databases">
        <title>Comparative genomics and development of molecular markers within Purpureocillium lilacinum and among Purpureocillium species.</title>
        <authorList>
            <person name="Yeh Z.-Y."/>
            <person name="Ni N.-T."/>
            <person name="Lo P.-H."/>
            <person name="Mushyakhwo K."/>
            <person name="Lin C.-F."/>
            <person name="Nai Y.-S."/>
        </authorList>
    </citation>
    <scope>NUCLEOTIDE SEQUENCE</scope>
    <source>
        <strain evidence="1">NCHU-NPUST-175</strain>
    </source>
</reference>
<comment type="caution">
    <text evidence="1">The sequence shown here is derived from an EMBL/GenBank/DDBJ whole genome shotgun (WGS) entry which is preliminary data.</text>
</comment>
<proteinExistence type="predicted"/>
<name>A0ACC4DWN1_PURLI</name>
<protein>
    <submittedName>
        <fullName evidence="1">Uncharacterized protein</fullName>
    </submittedName>
</protein>
<organism evidence="1 2">
    <name type="scientific">Purpureocillium lilacinum</name>
    <name type="common">Paecilomyces lilacinus</name>
    <dbReference type="NCBI Taxonomy" id="33203"/>
    <lineage>
        <taxon>Eukaryota</taxon>
        <taxon>Fungi</taxon>
        <taxon>Dikarya</taxon>
        <taxon>Ascomycota</taxon>
        <taxon>Pezizomycotina</taxon>
        <taxon>Sordariomycetes</taxon>
        <taxon>Hypocreomycetidae</taxon>
        <taxon>Hypocreales</taxon>
        <taxon>Ophiocordycipitaceae</taxon>
        <taxon>Purpureocillium</taxon>
    </lineage>
</organism>
<dbReference type="EMBL" id="JBGNUJ010000004">
    <property type="protein sequence ID" value="KAL3960279.1"/>
    <property type="molecule type" value="Genomic_DNA"/>
</dbReference>
<gene>
    <name evidence="1" type="ORF">ACCO45_005396</name>
</gene>
<keyword evidence="2" id="KW-1185">Reference proteome</keyword>
<evidence type="ECO:0000313" key="2">
    <source>
        <dbReference type="Proteomes" id="UP001638806"/>
    </source>
</evidence>
<sequence length="140" mass="15599">MCKRALVSPELEWPLDRILQTDGHGQECRQRNPSRCAPGTELLAFNPWNRSVVTLTVSASGSRTGGSLTRSPISPTPHQHDTDTDTDNGGHPPQEAPRYRYPHRDGTCSRWDKGPAPPTRGHDSIPKRSYTSYLLRKNAD</sequence>
<evidence type="ECO:0000313" key="1">
    <source>
        <dbReference type="EMBL" id="KAL3960279.1"/>
    </source>
</evidence>